<dbReference type="InterPro" id="IPR022764">
    <property type="entry name" value="Peptidase_S54_rhomboid_dom"/>
</dbReference>
<evidence type="ECO:0000256" key="1">
    <source>
        <dbReference type="ARBA" id="ARBA00004141"/>
    </source>
</evidence>
<sequence length="183" mass="19774">MPKLIIPDALYLLILMWAVQGAQSLLGLELGSYGIMPRTAEGLWQIMLAPWIHHGFWHLLGNSVPFLLLGWLIQSKGRLLFWEVTLLLVIVGGLGTWSFGSTAYHAGASGVVFGYWAYLLADAYYARSAKNIILATVTLGLYGGMIIGLADIRPHISWIGHASGMVAGILVAKIANGAKAKNT</sequence>
<keyword evidence="4 5" id="KW-0472">Membrane</keyword>
<protein>
    <recommendedName>
        <fullName evidence="6">Peptidase S54 rhomboid domain-containing protein</fullName>
    </recommendedName>
</protein>
<dbReference type="EMBL" id="UOFX01000052">
    <property type="protein sequence ID" value="VAX09422.1"/>
    <property type="molecule type" value="Genomic_DNA"/>
</dbReference>
<dbReference type="Gene3D" id="1.20.1540.10">
    <property type="entry name" value="Rhomboid-like"/>
    <property type="match status" value="1"/>
</dbReference>
<accession>A0A3B1AZY6</accession>
<dbReference type="InterPro" id="IPR035952">
    <property type="entry name" value="Rhomboid-like_sf"/>
</dbReference>
<dbReference type="GO" id="GO:0016020">
    <property type="term" value="C:membrane"/>
    <property type="evidence" value="ECO:0007669"/>
    <property type="project" value="UniProtKB-SubCell"/>
</dbReference>
<gene>
    <name evidence="7" type="ORF">MNBD_GAMMA26-121</name>
</gene>
<dbReference type="Pfam" id="PF01694">
    <property type="entry name" value="Rhomboid"/>
    <property type="match status" value="1"/>
</dbReference>
<evidence type="ECO:0000256" key="4">
    <source>
        <dbReference type="ARBA" id="ARBA00023136"/>
    </source>
</evidence>
<evidence type="ECO:0000313" key="7">
    <source>
        <dbReference type="EMBL" id="VAX09422.1"/>
    </source>
</evidence>
<dbReference type="GO" id="GO:0004252">
    <property type="term" value="F:serine-type endopeptidase activity"/>
    <property type="evidence" value="ECO:0007669"/>
    <property type="project" value="InterPro"/>
</dbReference>
<comment type="subcellular location">
    <subcellularLocation>
        <location evidence="1">Membrane</location>
        <topology evidence="1">Multi-pass membrane protein</topology>
    </subcellularLocation>
</comment>
<keyword evidence="3 5" id="KW-1133">Transmembrane helix</keyword>
<dbReference type="PANTHER" id="PTHR43066">
    <property type="entry name" value="RHOMBOID-RELATED PROTEIN"/>
    <property type="match status" value="1"/>
</dbReference>
<reference evidence="7" key="1">
    <citation type="submission" date="2018-06" db="EMBL/GenBank/DDBJ databases">
        <authorList>
            <person name="Zhirakovskaya E."/>
        </authorList>
    </citation>
    <scope>NUCLEOTIDE SEQUENCE</scope>
</reference>
<dbReference type="SUPFAM" id="SSF144091">
    <property type="entry name" value="Rhomboid-like"/>
    <property type="match status" value="1"/>
</dbReference>
<keyword evidence="2 5" id="KW-0812">Transmembrane</keyword>
<name>A0A3B1AZY6_9ZZZZ</name>
<feature type="domain" description="Peptidase S54 rhomboid" evidence="6">
    <location>
        <begin position="42"/>
        <end position="174"/>
    </location>
</feature>
<evidence type="ECO:0000256" key="3">
    <source>
        <dbReference type="ARBA" id="ARBA00022989"/>
    </source>
</evidence>
<feature type="transmembrane region" description="Helical" evidence="5">
    <location>
        <begin position="79"/>
        <end position="97"/>
    </location>
</feature>
<evidence type="ECO:0000256" key="2">
    <source>
        <dbReference type="ARBA" id="ARBA00022692"/>
    </source>
</evidence>
<evidence type="ECO:0000259" key="6">
    <source>
        <dbReference type="Pfam" id="PF01694"/>
    </source>
</evidence>
<feature type="transmembrane region" description="Helical" evidence="5">
    <location>
        <begin position="51"/>
        <end position="72"/>
    </location>
</feature>
<organism evidence="7">
    <name type="scientific">hydrothermal vent metagenome</name>
    <dbReference type="NCBI Taxonomy" id="652676"/>
    <lineage>
        <taxon>unclassified sequences</taxon>
        <taxon>metagenomes</taxon>
        <taxon>ecological metagenomes</taxon>
    </lineage>
</organism>
<feature type="transmembrane region" description="Helical" evidence="5">
    <location>
        <begin position="156"/>
        <end position="175"/>
    </location>
</feature>
<feature type="transmembrane region" description="Helical" evidence="5">
    <location>
        <begin position="132"/>
        <end position="150"/>
    </location>
</feature>
<dbReference type="AlphaFoldDB" id="A0A3B1AZY6"/>
<evidence type="ECO:0000256" key="5">
    <source>
        <dbReference type="SAM" id="Phobius"/>
    </source>
</evidence>
<feature type="transmembrane region" description="Helical" evidence="5">
    <location>
        <begin position="103"/>
        <end position="120"/>
    </location>
</feature>
<proteinExistence type="predicted"/>